<protein>
    <submittedName>
        <fullName evidence="2">Uncharacterized protein</fullName>
    </submittedName>
</protein>
<feature type="region of interest" description="Disordered" evidence="1">
    <location>
        <begin position="1"/>
        <end position="22"/>
    </location>
</feature>
<sequence length="126" mass="14386">MRSNALIPPPTPLKTPKYTSDPFGRMEGSQIVHVDLLYADGSKGEINITAPHVVWGDDIEQQAGGIRAYLNKNAERLGIVWHHFHAYYSRPDGSMHNSWSWFPYDCIKKEEIRPEETNILTLPEKP</sequence>
<dbReference type="Proteomes" id="UP000436006">
    <property type="component" value="Unassembled WGS sequence"/>
</dbReference>
<name>A0A7K1SN68_9BACT</name>
<dbReference type="EMBL" id="WPIN01000021">
    <property type="protein sequence ID" value="MVM35244.1"/>
    <property type="molecule type" value="Genomic_DNA"/>
</dbReference>
<dbReference type="RefSeq" id="WP_157590051.1">
    <property type="nucleotide sequence ID" value="NZ_WPIN01000021.1"/>
</dbReference>
<reference evidence="2 3" key="1">
    <citation type="submission" date="2019-12" db="EMBL/GenBank/DDBJ databases">
        <title>Spirosoma sp. HMF4905 genome sequencing and assembly.</title>
        <authorList>
            <person name="Kang H."/>
            <person name="Cha I."/>
            <person name="Kim H."/>
            <person name="Joh K."/>
        </authorList>
    </citation>
    <scope>NUCLEOTIDE SEQUENCE [LARGE SCALE GENOMIC DNA]</scope>
    <source>
        <strain evidence="2 3">HMF4905</strain>
    </source>
</reference>
<evidence type="ECO:0000313" key="2">
    <source>
        <dbReference type="EMBL" id="MVM35244.1"/>
    </source>
</evidence>
<organism evidence="2 3">
    <name type="scientific">Spirosoma arboris</name>
    <dbReference type="NCBI Taxonomy" id="2682092"/>
    <lineage>
        <taxon>Bacteria</taxon>
        <taxon>Pseudomonadati</taxon>
        <taxon>Bacteroidota</taxon>
        <taxon>Cytophagia</taxon>
        <taxon>Cytophagales</taxon>
        <taxon>Cytophagaceae</taxon>
        <taxon>Spirosoma</taxon>
    </lineage>
</organism>
<evidence type="ECO:0000313" key="3">
    <source>
        <dbReference type="Proteomes" id="UP000436006"/>
    </source>
</evidence>
<keyword evidence="3" id="KW-1185">Reference proteome</keyword>
<proteinExistence type="predicted"/>
<evidence type="ECO:0000256" key="1">
    <source>
        <dbReference type="SAM" id="MobiDB-lite"/>
    </source>
</evidence>
<gene>
    <name evidence="2" type="ORF">GO755_34805</name>
</gene>
<accession>A0A7K1SN68</accession>
<dbReference type="AlphaFoldDB" id="A0A7K1SN68"/>
<comment type="caution">
    <text evidence="2">The sequence shown here is derived from an EMBL/GenBank/DDBJ whole genome shotgun (WGS) entry which is preliminary data.</text>
</comment>